<protein>
    <recommendedName>
        <fullName evidence="1">GH29D-like beta-sandwich domain-containing protein</fullName>
    </recommendedName>
</protein>
<dbReference type="InterPro" id="IPR059177">
    <property type="entry name" value="GH29D-like_dom"/>
</dbReference>
<reference evidence="2" key="1">
    <citation type="journal article" date="2014" name="Front. Microbiol.">
        <title>High frequency of phylogenetically diverse reductive dehalogenase-homologous genes in deep subseafloor sedimentary metagenomes.</title>
        <authorList>
            <person name="Kawai M."/>
            <person name="Futagami T."/>
            <person name="Toyoda A."/>
            <person name="Takaki Y."/>
            <person name="Nishi S."/>
            <person name="Hori S."/>
            <person name="Arai W."/>
            <person name="Tsubouchi T."/>
            <person name="Morono Y."/>
            <person name="Uchiyama I."/>
            <person name="Ito T."/>
            <person name="Fujiyama A."/>
            <person name="Inagaki F."/>
            <person name="Takami H."/>
        </authorList>
    </citation>
    <scope>NUCLEOTIDE SEQUENCE</scope>
    <source>
        <strain evidence="2">Expedition CK06-06</strain>
    </source>
</reference>
<feature type="domain" description="GH29D-like beta-sandwich" evidence="1">
    <location>
        <begin position="58"/>
        <end position="123"/>
    </location>
</feature>
<proteinExistence type="predicted"/>
<accession>X1D7U1</accession>
<evidence type="ECO:0000259" key="1">
    <source>
        <dbReference type="Pfam" id="PF13290"/>
    </source>
</evidence>
<name>X1D7U1_9ZZZZ</name>
<gene>
    <name evidence="2" type="ORF">S01H4_49641</name>
</gene>
<dbReference type="AlphaFoldDB" id="X1D7U1"/>
<dbReference type="Pfam" id="PF13290">
    <property type="entry name" value="CHB_HEX_C_1"/>
    <property type="match status" value="1"/>
</dbReference>
<comment type="caution">
    <text evidence="2">The sequence shown here is derived from an EMBL/GenBank/DDBJ whole genome shotgun (WGS) entry which is preliminary data.</text>
</comment>
<dbReference type="EMBL" id="BART01028106">
    <property type="protein sequence ID" value="GAH01149.1"/>
    <property type="molecule type" value="Genomic_DNA"/>
</dbReference>
<evidence type="ECO:0000313" key="2">
    <source>
        <dbReference type="EMBL" id="GAH01149.1"/>
    </source>
</evidence>
<sequence>GVLKLRSGSFKLNSSALNGTMDFIIAQGGNRYILGEQYIYRNETLISSVACGAPEFSPEAGEFVAAQSVTITSTTVGASIYYTLDGSTPSRSSFLYIGAITVPLFSTLTAFAVRDAFEDSTITSGYYSSTTAGNFVTETDGDTLWTETGNADIITEGVA</sequence>
<organism evidence="2">
    <name type="scientific">marine sediment metagenome</name>
    <dbReference type="NCBI Taxonomy" id="412755"/>
    <lineage>
        <taxon>unclassified sequences</taxon>
        <taxon>metagenomes</taxon>
        <taxon>ecological metagenomes</taxon>
    </lineage>
</organism>
<feature type="non-terminal residue" evidence="2">
    <location>
        <position position="1"/>
    </location>
</feature>